<proteinExistence type="predicted"/>
<evidence type="ECO:0000313" key="2">
    <source>
        <dbReference type="Proteomes" id="UP000442334"/>
    </source>
</evidence>
<accession>A0A7J5GQK1</accession>
<reference evidence="1 2" key="1">
    <citation type="journal article" date="2019" name="Nat. Med.">
        <title>A library of human gut bacterial isolates paired with longitudinal multiomics data enables mechanistic microbiome research.</title>
        <authorList>
            <person name="Poyet M."/>
            <person name="Groussin M."/>
            <person name="Gibbons S.M."/>
            <person name="Avila-Pacheco J."/>
            <person name="Jiang X."/>
            <person name="Kearney S.M."/>
            <person name="Perrotta A.R."/>
            <person name="Berdy B."/>
            <person name="Zhao S."/>
            <person name="Lieberman T.D."/>
            <person name="Swanson P.K."/>
            <person name="Smith M."/>
            <person name="Roesemann S."/>
            <person name="Alexander J.E."/>
            <person name="Rich S.A."/>
            <person name="Livny J."/>
            <person name="Vlamakis H."/>
            <person name="Clish C."/>
            <person name="Bullock K."/>
            <person name="Deik A."/>
            <person name="Scott J."/>
            <person name="Pierce K.A."/>
            <person name="Xavier R.J."/>
            <person name="Alm E.J."/>
        </authorList>
    </citation>
    <scope>NUCLEOTIDE SEQUENCE [LARGE SCALE GENOMIC DNA]</scope>
    <source>
        <strain evidence="1 2">BIOML-A21</strain>
    </source>
</reference>
<name>A0A7J5GQK1_BACUN</name>
<dbReference type="Proteomes" id="UP000442334">
    <property type="component" value="Unassembled WGS sequence"/>
</dbReference>
<sequence length="139" mass="15657">MKLNKIIYGILCLTTLNACSDQMEYKEYSNYGADYVKRTFGDVGGLVANIYLGLDTDYGNYSGAILGSATDESVYAHTGNQIADFYNGPWSPTNAKSSMWTSCYQQIANCNLYLDEFTGLTFSEYELISDYKGEMYRYN</sequence>
<feature type="non-terminal residue" evidence="1">
    <location>
        <position position="139"/>
    </location>
</feature>
<dbReference type="Gene3D" id="1.25.40.390">
    <property type="match status" value="1"/>
</dbReference>
<dbReference type="SUPFAM" id="SSF48452">
    <property type="entry name" value="TPR-like"/>
    <property type="match status" value="1"/>
</dbReference>
<dbReference type="EMBL" id="WCUA01000307">
    <property type="protein sequence ID" value="KAB4174791.1"/>
    <property type="molecule type" value="Genomic_DNA"/>
</dbReference>
<protein>
    <submittedName>
        <fullName evidence="1">RagB/SusD family nutrient uptake outer membrane protein</fullName>
    </submittedName>
</protein>
<evidence type="ECO:0000313" key="1">
    <source>
        <dbReference type="EMBL" id="KAB4174791.1"/>
    </source>
</evidence>
<organism evidence="1 2">
    <name type="scientific">Bacteroides uniformis</name>
    <dbReference type="NCBI Taxonomy" id="820"/>
    <lineage>
        <taxon>Bacteria</taxon>
        <taxon>Pseudomonadati</taxon>
        <taxon>Bacteroidota</taxon>
        <taxon>Bacteroidia</taxon>
        <taxon>Bacteroidales</taxon>
        <taxon>Bacteroidaceae</taxon>
        <taxon>Bacteroides</taxon>
    </lineage>
</organism>
<gene>
    <name evidence="1" type="ORF">GAQ34_24225</name>
</gene>
<dbReference type="AlphaFoldDB" id="A0A7J5GQK1"/>
<dbReference type="InterPro" id="IPR011990">
    <property type="entry name" value="TPR-like_helical_dom_sf"/>
</dbReference>
<comment type="caution">
    <text evidence="1">The sequence shown here is derived from an EMBL/GenBank/DDBJ whole genome shotgun (WGS) entry which is preliminary data.</text>
</comment>